<reference evidence="1 2" key="1">
    <citation type="journal article" date="2024" name="G3 (Bethesda)">
        <title>Genome assembly of Hibiscus sabdariffa L. provides insights into metabolisms of medicinal natural products.</title>
        <authorList>
            <person name="Kim T."/>
        </authorList>
    </citation>
    <scope>NUCLEOTIDE SEQUENCE [LARGE SCALE GENOMIC DNA]</scope>
    <source>
        <strain evidence="1">TK-2024</strain>
        <tissue evidence="1">Old leaves</tissue>
    </source>
</reference>
<dbReference type="Proteomes" id="UP001396334">
    <property type="component" value="Unassembled WGS sequence"/>
</dbReference>
<evidence type="ECO:0000313" key="2">
    <source>
        <dbReference type="Proteomes" id="UP001396334"/>
    </source>
</evidence>
<keyword evidence="2" id="KW-1185">Reference proteome</keyword>
<gene>
    <name evidence="1" type="ORF">V6N11_063600</name>
</gene>
<sequence length="154" mass="17456">MDLCFPDNYNENRCVLSGQGTDDAVGTIRRRSIRNAEPDPQLETPTARRCQISCMASASSHYWLSSSFVIIQPTFGYLVFISDTHPDMNLSIRPSVKTITRGYSRQLNNTERTSYHISIYSFLVSVTSNEELHRVLTNCNCKVQMINPCNKVTP</sequence>
<accession>A0ABR1ZCD5</accession>
<evidence type="ECO:0000313" key="1">
    <source>
        <dbReference type="EMBL" id="KAK8477744.1"/>
    </source>
</evidence>
<name>A0ABR1ZCD5_9ROSI</name>
<dbReference type="EMBL" id="JBBPBN010001698">
    <property type="protein sequence ID" value="KAK8477744.1"/>
    <property type="molecule type" value="Genomic_DNA"/>
</dbReference>
<protein>
    <submittedName>
        <fullName evidence="1">Uncharacterized protein</fullName>
    </submittedName>
</protein>
<organism evidence="1 2">
    <name type="scientific">Hibiscus sabdariffa</name>
    <name type="common">roselle</name>
    <dbReference type="NCBI Taxonomy" id="183260"/>
    <lineage>
        <taxon>Eukaryota</taxon>
        <taxon>Viridiplantae</taxon>
        <taxon>Streptophyta</taxon>
        <taxon>Embryophyta</taxon>
        <taxon>Tracheophyta</taxon>
        <taxon>Spermatophyta</taxon>
        <taxon>Magnoliopsida</taxon>
        <taxon>eudicotyledons</taxon>
        <taxon>Gunneridae</taxon>
        <taxon>Pentapetalae</taxon>
        <taxon>rosids</taxon>
        <taxon>malvids</taxon>
        <taxon>Malvales</taxon>
        <taxon>Malvaceae</taxon>
        <taxon>Malvoideae</taxon>
        <taxon>Hibiscus</taxon>
    </lineage>
</organism>
<comment type="caution">
    <text evidence="1">The sequence shown here is derived from an EMBL/GenBank/DDBJ whole genome shotgun (WGS) entry which is preliminary data.</text>
</comment>
<proteinExistence type="predicted"/>